<protein>
    <submittedName>
        <fullName evidence="1">Uncharacterized protein</fullName>
    </submittedName>
</protein>
<proteinExistence type="predicted"/>
<accession>A0A0W0GAA4</accession>
<comment type="caution">
    <text evidence="1">The sequence shown here is derived from an EMBL/GenBank/DDBJ whole genome shotgun (WGS) entry which is preliminary data.</text>
</comment>
<dbReference type="Proteomes" id="UP000054988">
    <property type="component" value="Unassembled WGS sequence"/>
</dbReference>
<reference evidence="1 2" key="1">
    <citation type="submission" date="2015-12" db="EMBL/GenBank/DDBJ databases">
        <title>Draft genome sequence of Moniliophthora roreri, the causal agent of frosty pod rot of cacao.</title>
        <authorList>
            <person name="Aime M.C."/>
            <person name="Diaz-Valderrama J.R."/>
            <person name="Kijpornyongpan T."/>
            <person name="Phillips-Mora W."/>
        </authorList>
    </citation>
    <scope>NUCLEOTIDE SEQUENCE [LARGE SCALE GENOMIC DNA]</scope>
    <source>
        <strain evidence="1 2">MCA 2952</strain>
    </source>
</reference>
<gene>
    <name evidence="1" type="ORF">WG66_1922</name>
</gene>
<sequence length="34" mass="4224">MDFILFEWGQKTGMENRVNSPLEQKFESFWRWVS</sequence>
<evidence type="ECO:0000313" key="1">
    <source>
        <dbReference type="EMBL" id="KTB45501.1"/>
    </source>
</evidence>
<name>A0A0W0GAA4_MONRR</name>
<organism evidence="1 2">
    <name type="scientific">Moniliophthora roreri</name>
    <name type="common">Frosty pod rot fungus</name>
    <name type="synonym">Monilia roreri</name>
    <dbReference type="NCBI Taxonomy" id="221103"/>
    <lineage>
        <taxon>Eukaryota</taxon>
        <taxon>Fungi</taxon>
        <taxon>Dikarya</taxon>
        <taxon>Basidiomycota</taxon>
        <taxon>Agaricomycotina</taxon>
        <taxon>Agaricomycetes</taxon>
        <taxon>Agaricomycetidae</taxon>
        <taxon>Agaricales</taxon>
        <taxon>Marasmiineae</taxon>
        <taxon>Marasmiaceae</taxon>
        <taxon>Moniliophthora</taxon>
    </lineage>
</organism>
<dbReference type="EMBL" id="LATX01000673">
    <property type="protein sequence ID" value="KTB45501.1"/>
    <property type="molecule type" value="Genomic_DNA"/>
</dbReference>
<dbReference type="AlphaFoldDB" id="A0A0W0GAA4"/>
<evidence type="ECO:0000313" key="2">
    <source>
        <dbReference type="Proteomes" id="UP000054988"/>
    </source>
</evidence>